<gene>
    <name evidence="2" type="ORF">SAMN02745180_02171</name>
</gene>
<accession>A0A1M5YH91</accession>
<proteinExistence type="predicted"/>
<organism evidence="2 3">
    <name type="scientific">Sporanaerobacter acetigenes DSM 13106</name>
    <dbReference type="NCBI Taxonomy" id="1123281"/>
    <lineage>
        <taxon>Bacteria</taxon>
        <taxon>Bacillati</taxon>
        <taxon>Bacillota</taxon>
        <taxon>Tissierellia</taxon>
        <taxon>Tissierellales</taxon>
        <taxon>Sporanaerobacteraceae</taxon>
        <taxon>Sporanaerobacter</taxon>
    </lineage>
</organism>
<dbReference type="STRING" id="1123281.SAMN02745180_02171"/>
<evidence type="ECO:0000313" key="2">
    <source>
        <dbReference type="EMBL" id="SHI10853.1"/>
    </source>
</evidence>
<dbReference type="Proteomes" id="UP000184389">
    <property type="component" value="Unassembled WGS sequence"/>
</dbReference>
<keyword evidence="1" id="KW-0472">Membrane</keyword>
<dbReference type="AlphaFoldDB" id="A0A1M5YH91"/>
<keyword evidence="3" id="KW-1185">Reference proteome</keyword>
<sequence>MKKVKKGNKDLNINPLFLASLGIGSISLLVLHEISLSKKVTKLSKSFRRFTNIVTETEEERQKYEFECDLRLGILEDMMEDVYKDIEVYGEFEDIDGTEV</sequence>
<evidence type="ECO:0000313" key="3">
    <source>
        <dbReference type="Proteomes" id="UP000184389"/>
    </source>
</evidence>
<dbReference type="EMBL" id="FQXR01000011">
    <property type="protein sequence ID" value="SHI10853.1"/>
    <property type="molecule type" value="Genomic_DNA"/>
</dbReference>
<name>A0A1M5YH91_9FIRM</name>
<protein>
    <submittedName>
        <fullName evidence="2">Uncharacterized protein</fullName>
    </submittedName>
</protein>
<evidence type="ECO:0000256" key="1">
    <source>
        <dbReference type="SAM" id="Phobius"/>
    </source>
</evidence>
<feature type="transmembrane region" description="Helical" evidence="1">
    <location>
        <begin position="12"/>
        <end position="31"/>
    </location>
</feature>
<keyword evidence="1" id="KW-0812">Transmembrane</keyword>
<reference evidence="2 3" key="1">
    <citation type="submission" date="2016-11" db="EMBL/GenBank/DDBJ databases">
        <authorList>
            <person name="Jaros S."/>
            <person name="Januszkiewicz K."/>
            <person name="Wedrychowicz H."/>
        </authorList>
    </citation>
    <scope>NUCLEOTIDE SEQUENCE [LARGE SCALE GENOMIC DNA]</scope>
    <source>
        <strain evidence="2 3">DSM 13106</strain>
    </source>
</reference>
<keyword evidence="1" id="KW-1133">Transmembrane helix</keyword>
<dbReference type="RefSeq" id="WP_072744815.1">
    <property type="nucleotide sequence ID" value="NZ_FQXR01000011.1"/>
</dbReference>